<dbReference type="InterPro" id="IPR050271">
    <property type="entry name" value="UDP-glycosyltransferase"/>
</dbReference>
<dbReference type="Pfam" id="PF00201">
    <property type="entry name" value="UDPGT"/>
    <property type="match status" value="1"/>
</dbReference>
<dbReference type="GO" id="GO:0008194">
    <property type="term" value="F:UDP-glycosyltransferase activity"/>
    <property type="evidence" value="ECO:0007669"/>
    <property type="project" value="InterPro"/>
</dbReference>
<accession>A0A1B6LBJ1</accession>
<protein>
    <recommendedName>
        <fullName evidence="13">UDP-glucuronosyltransferase</fullName>
    </recommendedName>
</protein>
<evidence type="ECO:0000256" key="3">
    <source>
        <dbReference type="ARBA" id="ARBA00022676"/>
    </source>
</evidence>
<evidence type="ECO:0000256" key="4">
    <source>
        <dbReference type="ARBA" id="ARBA00022679"/>
    </source>
</evidence>
<evidence type="ECO:0008006" key="13">
    <source>
        <dbReference type="Google" id="ProtNLM"/>
    </source>
</evidence>
<evidence type="ECO:0000256" key="11">
    <source>
        <dbReference type="SAM" id="Phobius"/>
    </source>
</evidence>
<dbReference type="FunFam" id="3.40.50.2000:FF:000050">
    <property type="entry name" value="UDP-glucuronosyltransferase"/>
    <property type="match status" value="1"/>
</dbReference>
<evidence type="ECO:0000256" key="2">
    <source>
        <dbReference type="ARBA" id="ARBA00009995"/>
    </source>
</evidence>
<evidence type="ECO:0000256" key="8">
    <source>
        <dbReference type="ARBA" id="ARBA00023136"/>
    </source>
</evidence>
<dbReference type="EMBL" id="GEBQ01018966">
    <property type="protein sequence ID" value="JAT21011.1"/>
    <property type="molecule type" value="Transcribed_RNA"/>
</dbReference>
<dbReference type="Gene3D" id="3.40.50.2000">
    <property type="entry name" value="Glycogen Phosphorylase B"/>
    <property type="match status" value="2"/>
</dbReference>
<evidence type="ECO:0000256" key="5">
    <source>
        <dbReference type="ARBA" id="ARBA00022692"/>
    </source>
</evidence>
<dbReference type="CDD" id="cd03784">
    <property type="entry name" value="GT1_Gtf-like"/>
    <property type="match status" value="1"/>
</dbReference>
<keyword evidence="5 11" id="KW-0812">Transmembrane</keyword>
<dbReference type="GO" id="GO:0005783">
    <property type="term" value="C:endoplasmic reticulum"/>
    <property type="evidence" value="ECO:0007669"/>
    <property type="project" value="UniProtKB-SubCell"/>
</dbReference>
<keyword evidence="8 11" id="KW-0472">Membrane</keyword>
<dbReference type="PANTHER" id="PTHR48043:SF145">
    <property type="entry name" value="FI06409P-RELATED"/>
    <property type="match status" value="1"/>
</dbReference>
<evidence type="ECO:0000256" key="1">
    <source>
        <dbReference type="ARBA" id="ARBA00004240"/>
    </source>
</evidence>
<dbReference type="AlphaFoldDB" id="A0A1B6LBJ1"/>
<evidence type="ECO:0000256" key="9">
    <source>
        <dbReference type="ARBA" id="ARBA00023180"/>
    </source>
</evidence>
<evidence type="ECO:0000256" key="10">
    <source>
        <dbReference type="ARBA" id="ARBA00046288"/>
    </source>
</evidence>
<keyword evidence="4" id="KW-0808">Transferase</keyword>
<keyword evidence="3" id="KW-0328">Glycosyltransferase</keyword>
<feature type="transmembrane region" description="Helical" evidence="11">
    <location>
        <begin position="468"/>
        <end position="495"/>
    </location>
</feature>
<sequence length="520" mass="59391">MYQETIITACLTLAWGCDGARILGLAAFSMRSHWIVMEPLFQELAARGHNVTVLSSFPQKTPLPNYTDIDFSDRLKPIMNEFSVEMIRKRVSSPWATTFFFRDVHGDSCKVLDEPEYQNLLKAQDQYDLVITEVFGSDCFAYYAHKLNIPMIAVTTSMAMPWAADRFGMPDNPSYILNYFQRFGPDMSLWERIYNTVTLLYGKFWHLWIFSRETQAMVEKSFGEPLPPVDVVVANTSMYFINSYHALLQSRPYPPNVVEVGGIHIKKRKPLSKDLQEILDNAKQGAIIMSFGSLVRAATLPKPIIMMFMKVFSKIPQTVIFKYEEDLPEAPPNVVIRKWLSQRDLIEHKNVIAVIQHGGLSSTIEAVHFGKPMIGIPFFADQKGNIKHLERRDTCIQLDFDNLSEEAVSTAVSEIINNPKYTENMRRLSEQFRDRPMTALQSAVYWTEYVIRHHGAPHLQPASVHLPFYQYLLLDVVAIFVISLLALIYALYFLVSRTLAALGWNAAKSVKQAKASKKIN</sequence>
<evidence type="ECO:0000256" key="7">
    <source>
        <dbReference type="ARBA" id="ARBA00022989"/>
    </source>
</evidence>
<dbReference type="SUPFAM" id="SSF53756">
    <property type="entry name" value="UDP-Glycosyltransferase/glycogen phosphorylase"/>
    <property type="match status" value="1"/>
</dbReference>
<evidence type="ECO:0000313" key="12">
    <source>
        <dbReference type="EMBL" id="JAT21011.1"/>
    </source>
</evidence>
<gene>
    <name evidence="12" type="ORF">g.30676</name>
</gene>
<evidence type="ECO:0000256" key="6">
    <source>
        <dbReference type="ARBA" id="ARBA00022824"/>
    </source>
</evidence>
<keyword evidence="7 11" id="KW-1133">Transmembrane helix</keyword>
<reference evidence="12" key="1">
    <citation type="submission" date="2015-11" db="EMBL/GenBank/DDBJ databases">
        <title>De novo transcriptome assembly of four potential Pierce s Disease insect vectors from Arizona vineyards.</title>
        <authorList>
            <person name="Tassone E.E."/>
        </authorList>
    </citation>
    <scope>NUCLEOTIDE SEQUENCE</scope>
</reference>
<organism evidence="12">
    <name type="scientific">Graphocephala atropunctata</name>
    <dbReference type="NCBI Taxonomy" id="36148"/>
    <lineage>
        <taxon>Eukaryota</taxon>
        <taxon>Metazoa</taxon>
        <taxon>Ecdysozoa</taxon>
        <taxon>Arthropoda</taxon>
        <taxon>Hexapoda</taxon>
        <taxon>Insecta</taxon>
        <taxon>Pterygota</taxon>
        <taxon>Neoptera</taxon>
        <taxon>Paraneoptera</taxon>
        <taxon>Hemiptera</taxon>
        <taxon>Auchenorrhyncha</taxon>
        <taxon>Membracoidea</taxon>
        <taxon>Cicadellidae</taxon>
        <taxon>Cicadellinae</taxon>
        <taxon>Cicadellini</taxon>
        <taxon>Graphocephala</taxon>
    </lineage>
</organism>
<proteinExistence type="inferred from homology"/>
<name>A0A1B6LBJ1_9HEMI</name>
<keyword evidence="6" id="KW-0256">Endoplasmic reticulum</keyword>
<keyword evidence="9" id="KW-0325">Glycoprotein</keyword>
<comment type="subcellular location">
    <subcellularLocation>
        <location evidence="10">Endomembrane system</location>
        <topology evidence="10">Single-pass type I membrane protein</topology>
    </subcellularLocation>
    <subcellularLocation>
        <location evidence="1">Endoplasmic reticulum</location>
    </subcellularLocation>
</comment>
<comment type="similarity">
    <text evidence="2">Belongs to the UDP-glycosyltransferase family.</text>
</comment>
<dbReference type="PANTHER" id="PTHR48043">
    <property type="entry name" value="EG:EG0003.4 PROTEIN-RELATED"/>
    <property type="match status" value="1"/>
</dbReference>
<dbReference type="InterPro" id="IPR002213">
    <property type="entry name" value="UDP_glucos_trans"/>
</dbReference>